<evidence type="ECO:0000256" key="6">
    <source>
        <dbReference type="ARBA" id="ARBA00022692"/>
    </source>
</evidence>
<dbReference type="CDD" id="cd00075">
    <property type="entry name" value="HATPase"/>
    <property type="match status" value="1"/>
</dbReference>
<dbReference type="PROSITE" id="PS50885">
    <property type="entry name" value="HAMP"/>
    <property type="match status" value="1"/>
</dbReference>
<dbReference type="CDD" id="cd06225">
    <property type="entry name" value="HAMP"/>
    <property type="match status" value="1"/>
</dbReference>
<dbReference type="PANTHER" id="PTHR45436:SF5">
    <property type="entry name" value="SENSOR HISTIDINE KINASE TRCS"/>
    <property type="match status" value="1"/>
</dbReference>
<keyword evidence="10 12" id="KW-0472">Membrane</keyword>
<evidence type="ECO:0000313" key="16">
    <source>
        <dbReference type="Proteomes" id="UP000616114"/>
    </source>
</evidence>
<evidence type="ECO:0000256" key="10">
    <source>
        <dbReference type="ARBA" id="ARBA00023136"/>
    </source>
</evidence>
<accession>A0A8J2TZ93</accession>
<dbReference type="InterPro" id="IPR003660">
    <property type="entry name" value="HAMP_dom"/>
</dbReference>
<dbReference type="Proteomes" id="UP000616114">
    <property type="component" value="Unassembled WGS sequence"/>
</dbReference>
<reference evidence="15" key="1">
    <citation type="journal article" date="2014" name="Int. J. Syst. Evol. Microbiol.">
        <title>Complete genome sequence of Corynebacterium casei LMG S-19264T (=DSM 44701T), isolated from a smear-ripened cheese.</title>
        <authorList>
            <consortium name="US DOE Joint Genome Institute (JGI-PGF)"/>
            <person name="Walter F."/>
            <person name="Albersmeier A."/>
            <person name="Kalinowski J."/>
            <person name="Ruckert C."/>
        </authorList>
    </citation>
    <scope>NUCLEOTIDE SEQUENCE</scope>
    <source>
        <strain evidence="15">CGMCC 1.12785</strain>
    </source>
</reference>
<comment type="caution">
    <text evidence="15">The sequence shown here is derived from an EMBL/GenBank/DDBJ whole genome shotgun (WGS) entry which is preliminary data.</text>
</comment>
<dbReference type="InterPro" id="IPR005467">
    <property type="entry name" value="His_kinase_dom"/>
</dbReference>
<dbReference type="SUPFAM" id="SSF55874">
    <property type="entry name" value="ATPase domain of HSP90 chaperone/DNA topoisomerase II/histidine kinase"/>
    <property type="match status" value="1"/>
</dbReference>
<keyword evidence="16" id="KW-1185">Reference proteome</keyword>
<dbReference type="PROSITE" id="PS50109">
    <property type="entry name" value="HIS_KIN"/>
    <property type="match status" value="1"/>
</dbReference>
<feature type="transmembrane region" description="Helical" evidence="12">
    <location>
        <begin position="161"/>
        <end position="187"/>
    </location>
</feature>
<evidence type="ECO:0000259" key="13">
    <source>
        <dbReference type="PROSITE" id="PS50109"/>
    </source>
</evidence>
<dbReference type="RefSeq" id="WP_188551010.1">
    <property type="nucleotide sequence ID" value="NZ_BMFY01000009.1"/>
</dbReference>
<dbReference type="SUPFAM" id="SSF47384">
    <property type="entry name" value="Homodimeric domain of signal transducing histidine kinase"/>
    <property type="match status" value="1"/>
</dbReference>
<dbReference type="Pfam" id="PF02518">
    <property type="entry name" value="HATPase_c"/>
    <property type="match status" value="1"/>
</dbReference>
<dbReference type="InterPro" id="IPR003594">
    <property type="entry name" value="HATPase_dom"/>
</dbReference>
<keyword evidence="4" id="KW-0597">Phosphoprotein</keyword>
<dbReference type="EMBL" id="BMFY01000009">
    <property type="protein sequence ID" value="GGA19095.1"/>
    <property type="molecule type" value="Genomic_DNA"/>
</dbReference>
<feature type="region of interest" description="Disordered" evidence="11">
    <location>
        <begin position="457"/>
        <end position="490"/>
    </location>
</feature>
<dbReference type="InterPro" id="IPR004358">
    <property type="entry name" value="Sig_transdc_His_kin-like_C"/>
</dbReference>
<organism evidence="15 16">
    <name type="scientific">Sediminivirga luteola</name>
    <dbReference type="NCBI Taxonomy" id="1774748"/>
    <lineage>
        <taxon>Bacteria</taxon>
        <taxon>Bacillati</taxon>
        <taxon>Actinomycetota</taxon>
        <taxon>Actinomycetes</taxon>
        <taxon>Micrococcales</taxon>
        <taxon>Brevibacteriaceae</taxon>
        <taxon>Sediminivirga</taxon>
    </lineage>
</organism>
<feature type="domain" description="HAMP" evidence="14">
    <location>
        <begin position="184"/>
        <end position="237"/>
    </location>
</feature>
<comment type="subcellular location">
    <subcellularLocation>
        <location evidence="2">Cell membrane</location>
    </subcellularLocation>
</comment>
<reference evidence="15" key="2">
    <citation type="submission" date="2020-09" db="EMBL/GenBank/DDBJ databases">
        <authorList>
            <person name="Sun Q."/>
            <person name="Zhou Y."/>
        </authorList>
    </citation>
    <scope>NUCLEOTIDE SEQUENCE</scope>
    <source>
        <strain evidence="15">CGMCC 1.12785</strain>
    </source>
</reference>
<evidence type="ECO:0000313" key="15">
    <source>
        <dbReference type="EMBL" id="GGA19095.1"/>
    </source>
</evidence>
<evidence type="ECO:0000256" key="3">
    <source>
        <dbReference type="ARBA" id="ARBA00012438"/>
    </source>
</evidence>
<dbReference type="GO" id="GO:0000155">
    <property type="term" value="F:phosphorelay sensor kinase activity"/>
    <property type="evidence" value="ECO:0007669"/>
    <property type="project" value="InterPro"/>
</dbReference>
<proteinExistence type="predicted"/>
<sequence length="490" mass="51596">MKRRFAIASAPVLVLLLLALLIPAALALANRHTSALISDRLLDAGRLASLTQEGLAGDPSRLRAELDAYAQLYDTPLRLVGRDGSDLHMAGPPAAGPAQAEPEAVAQALSGTQRLSTTTVWPGGPERLSLVVPVGHDSQVIAALVMEVPTEATRERITRDWLLLGGLAIIPAGLLIWLAWPISAWVVRPLERLQQSMDRMRRGELSVRADTETGPPELQGVARAFNSMADTVVSTLERQQQFVADASHQLRNPLASMHIAVENLEPHLMADGESREAFDETLDTVQRMEHIVAGMLAATRLEHASRAPDRAQLVTVPPASVAGWQAHAEHAGGRLRVDMEPAAVPEPAGGLESLVDELIDNAFRLGGARTVVVRGRRLPGDGAAHAAGAGYLIEVADDGQGLPPDELAQAGTRFWRSPRNQNTPGTGLGLSIVRQAVEDVGGSLELRAAPGGGLIASLRLPLAPDGSGPPRHASDGPGASDGSAAAPDEA</sequence>
<evidence type="ECO:0000256" key="12">
    <source>
        <dbReference type="SAM" id="Phobius"/>
    </source>
</evidence>
<dbReference type="Gene3D" id="3.30.565.10">
    <property type="entry name" value="Histidine kinase-like ATPase, C-terminal domain"/>
    <property type="match status" value="1"/>
</dbReference>
<dbReference type="InterPro" id="IPR050428">
    <property type="entry name" value="TCS_sensor_his_kinase"/>
</dbReference>
<gene>
    <name evidence="15" type="ORF">GCM10011333_22820</name>
</gene>
<evidence type="ECO:0000256" key="5">
    <source>
        <dbReference type="ARBA" id="ARBA00022679"/>
    </source>
</evidence>
<evidence type="ECO:0000256" key="7">
    <source>
        <dbReference type="ARBA" id="ARBA00022777"/>
    </source>
</evidence>
<name>A0A8J2TZ93_9MICO</name>
<evidence type="ECO:0000256" key="11">
    <source>
        <dbReference type="SAM" id="MobiDB-lite"/>
    </source>
</evidence>
<keyword evidence="5" id="KW-0808">Transferase</keyword>
<evidence type="ECO:0000256" key="2">
    <source>
        <dbReference type="ARBA" id="ARBA00004236"/>
    </source>
</evidence>
<dbReference type="CDD" id="cd00082">
    <property type="entry name" value="HisKA"/>
    <property type="match status" value="1"/>
</dbReference>
<dbReference type="InterPro" id="IPR003661">
    <property type="entry name" value="HisK_dim/P_dom"/>
</dbReference>
<dbReference type="GO" id="GO:0005886">
    <property type="term" value="C:plasma membrane"/>
    <property type="evidence" value="ECO:0007669"/>
    <property type="project" value="UniProtKB-SubCell"/>
</dbReference>
<dbReference type="AlphaFoldDB" id="A0A8J2TZ93"/>
<dbReference type="Gene3D" id="1.10.287.130">
    <property type="match status" value="1"/>
</dbReference>
<evidence type="ECO:0000256" key="1">
    <source>
        <dbReference type="ARBA" id="ARBA00000085"/>
    </source>
</evidence>
<protein>
    <recommendedName>
        <fullName evidence="3">histidine kinase</fullName>
        <ecNumber evidence="3">2.7.13.3</ecNumber>
    </recommendedName>
</protein>
<dbReference type="InterPro" id="IPR036890">
    <property type="entry name" value="HATPase_C_sf"/>
</dbReference>
<comment type="catalytic activity">
    <reaction evidence="1">
        <text>ATP + protein L-histidine = ADP + protein N-phospho-L-histidine.</text>
        <dbReference type="EC" id="2.7.13.3"/>
    </reaction>
</comment>
<evidence type="ECO:0000256" key="8">
    <source>
        <dbReference type="ARBA" id="ARBA00022989"/>
    </source>
</evidence>
<dbReference type="PRINTS" id="PR00344">
    <property type="entry name" value="BCTRLSENSOR"/>
</dbReference>
<dbReference type="PANTHER" id="PTHR45436">
    <property type="entry name" value="SENSOR HISTIDINE KINASE YKOH"/>
    <property type="match status" value="1"/>
</dbReference>
<evidence type="ECO:0000259" key="14">
    <source>
        <dbReference type="PROSITE" id="PS50885"/>
    </source>
</evidence>
<dbReference type="Gene3D" id="6.10.340.10">
    <property type="match status" value="1"/>
</dbReference>
<keyword evidence="7 15" id="KW-0418">Kinase</keyword>
<keyword evidence="9" id="KW-0902">Two-component regulatory system</keyword>
<dbReference type="InterPro" id="IPR036097">
    <property type="entry name" value="HisK_dim/P_sf"/>
</dbReference>
<dbReference type="SUPFAM" id="SSF158472">
    <property type="entry name" value="HAMP domain-like"/>
    <property type="match status" value="1"/>
</dbReference>
<evidence type="ECO:0000256" key="4">
    <source>
        <dbReference type="ARBA" id="ARBA00022553"/>
    </source>
</evidence>
<feature type="domain" description="Histidine kinase" evidence="13">
    <location>
        <begin position="245"/>
        <end position="464"/>
    </location>
</feature>
<dbReference type="SMART" id="SM00387">
    <property type="entry name" value="HATPase_c"/>
    <property type="match status" value="1"/>
</dbReference>
<dbReference type="Pfam" id="PF00672">
    <property type="entry name" value="HAMP"/>
    <property type="match status" value="1"/>
</dbReference>
<dbReference type="SMART" id="SM00304">
    <property type="entry name" value="HAMP"/>
    <property type="match status" value="1"/>
</dbReference>
<keyword evidence="8 12" id="KW-1133">Transmembrane helix</keyword>
<keyword evidence="6 12" id="KW-0812">Transmembrane</keyword>
<dbReference type="EC" id="2.7.13.3" evidence="3"/>
<feature type="compositionally biased region" description="Low complexity" evidence="11">
    <location>
        <begin position="475"/>
        <end position="490"/>
    </location>
</feature>
<dbReference type="Pfam" id="PF00512">
    <property type="entry name" value="HisKA"/>
    <property type="match status" value="1"/>
</dbReference>
<evidence type="ECO:0000256" key="9">
    <source>
        <dbReference type="ARBA" id="ARBA00023012"/>
    </source>
</evidence>
<dbReference type="SMART" id="SM00388">
    <property type="entry name" value="HisKA"/>
    <property type="match status" value="1"/>
</dbReference>